<keyword evidence="1" id="KW-0812">Transmembrane</keyword>
<name>A0A1R3W7T1_9BACT</name>
<protein>
    <recommendedName>
        <fullName evidence="4">Multidrug resistance protein (Efflux pump/antiporter)</fullName>
    </recommendedName>
</protein>
<organism evidence="2 3">
    <name type="scientific">Pontibacter indicus</name>
    <dbReference type="NCBI Taxonomy" id="1317125"/>
    <lineage>
        <taxon>Bacteria</taxon>
        <taxon>Pseudomonadati</taxon>
        <taxon>Bacteroidota</taxon>
        <taxon>Cytophagia</taxon>
        <taxon>Cytophagales</taxon>
        <taxon>Hymenobacteraceae</taxon>
        <taxon>Pontibacter</taxon>
    </lineage>
</organism>
<feature type="transmembrane region" description="Helical" evidence="1">
    <location>
        <begin position="173"/>
        <end position="195"/>
    </location>
</feature>
<feature type="transmembrane region" description="Helical" evidence="1">
    <location>
        <begin position="67"/>
        <end position="86"/>
    </location>
</feature>
<reference evidence="3" key="1">
    <citation type="submission" date="2017-01" db="EMBL/GenBank/DDBJ databases">
        <authorList>
            <person name="Varghese N."/>
            <person name="Submissions S."/>
        </authorList>
    </citation>
    <scope>NUCLEOTIDE SEQUENCE [LARGE SCALE GENOMIC DNA]</scope>
    <source>
        <strain evidence="3">LP100</strain>
    </source>
</reference>
<dbReference type="AlphaFoldDB" id="A0A1R3W7T1"/>
<feature type="transmembrane region" description="Helical" evidence="1">
    <location>
        <begin position="24"/>
        <end position="47"/>
    </location>
</feature>
<evidence type="ECO:0000313" key="2">
    <source>
        <dbReference type="EMBL" id="SIT73771.1"/>
    </source>
</evidence>
<keyword evidence="3" id="KW-1185">Reference proteome</keyword>
<evidence type="ECO:0000256" key="1">
    <source>
        <dbReference type="SAM" id="Phobius"/>
    </source>
</evidence>
<gene>
    <name evidence="2" type="ORF">SAMN05444128_0027</name>
</gene>
<feature type="transmembrane region" description="Helical" evidence="1">
    <location>
        <begin position="215"/>
        <end position="233"/>
    </location>
</feature>
<proteinExistence type="predicted"/>
<evidence type="ECO:0000313" key="3">
    <source>
        <dbReference type="Proteomes" id="UP000187181"/>
    </source>
</evidence>
<accession>A0A1R3W7T1</accession>
<dbReference type="RefSeq" id="WP_076665507.1">
    <property type="nucleotide sequence ID" value="NZ_FTPP01000001.1"/>
</dbReference>
<dbReference type="Proteomes" id="UP000187181">
    <property type="component" value="Unassembled WGS sequence"/>
</dbReference>
<keyword evidence="1" id="KW-1133">Transmembrane helix</keyword>
<evidence type="ECO:0008006" key="4">
    <source>
        <dbReference type="Google" id="ProtNLM"/>
    </source>
</evidence>
<keyword evidence="1" id="KW-0472">Membrane</keyword>
<sequence length="248" mass="28407">MHLTSTSTVITPLLLSPEKVFRGLVRLIIVLLLADIAGIILDSVLQYESRLTRILMYYFTFNGESNVPAFFSSVMLLAASGLLFLIHRQHKLSAPESYTRHWFILGCIFLFMAIDENTQVHERVADFVRPRLATDLSGMLHWAWVVPYSVLTLAVVAYFLRFVLRLPTYTRKLILLSGALFVTGALGLEFFEGYLYKRYGIDHLYNRILYCLEELLEMTGVALFIYTLLDYLARYGTQVLITPKDSEA</sequence>
<dbReference type="EMBL" id="FTPP01000001">
    <property type="protein sequence ID" value="SIT73771.1"/>
    <property type="molecule type" value="Genomic_DNA"/>
</dbReference>
<dbReference type="STRING" id="1317125.SAMN05444128_0027"/>
<feature type="transmembrane region" description="Helical" evidence="1">
    <location>
        <begin position="139"/>
        <end position="161"/>
    </location>
</feature>